<dbReference type="PANTHER" id="PTHR43861:SF1">
    <property type="entry name" value="TRANS-ACONITATE 2-METHYLTRANSFERASE"/>
    <property type="match status" value="1"/>
</dbReference>
<dbReference type="PANTHER" id="PTHR43861">
    <property type="entry name" value="TRANS-ACONITATE 2-METHYLTRANSFERASE-RELATED"/>
    <property type="match status" value="1"/>
</dbReference>
<dbReference type="GO" id="GO:0008757">
    <property type="term" value="F:S-adenosylmethionine-dependent methyltransferase activity"/>
    <property type="evidence" value="ECO:0007669"/>
    <property type="project" value="InterPro"/>
</dbReference>
<evidence type="ECO:0000259" key="1">
    <source>
        <dbReference type="Pfam" id="PF08241"/>
    </source>
</evidence>
<dbReference type="GO" id="GO:0032259">
    <property type="term" value="P:methylation"/>
    <property type="evidence" value="ECO:0007669"/>
    <property type="project" value="UniProtKB-KW"/>
</dbReference>
<feature type="domain" description="Methyltransferase type 11" evidence="1">
    <location>
        <begin position="38"/>
        <end position="130"/>
    </location>
</feature>
<organism evidence="2">
    <name type="scientific">Longilinea arvoryzae</name>
    <dbReference type="NCBI Taxonomy" id="360412"/>
    <lineage>
        <taxon>Bacteria</taxon>
        <taxon>Bacillati</taxon>
        <taxon>Chloroflexota</taxon>
        <taxon>Anaerolineae</taxon>
        <taxon>Anaerolineales</taxon>
        <taxon>Anaerolineaceae</taxon>
        <taxon>Longilinea</taxon>
    </lineage>
</organism>
<dbReference type="Pfam" id="PF08241">
    <property type="entry name" value="Methyltransf_11"/>
    <property type="match status" value="1"/>
</dbReference>
<dbReference type="InterPro" id="IPR013216">
    <property type="entry name" value="Methyltransf_11"/>
</dbReference>
<dbReference type="EMBL" id="DF967972">
    <property type="protein sequence ID" value="GAP14478.1"/>
    <property type="molecule type" value="Genomic_DNA"/>
</dbReference>
<dbReference type="CDD" id="cd02440">
    <property type="entry name" value="AdoMet_MTases"/>
    <property type="match status" value="1"/>
</dbReference>
<name>A0A0S7BAJ5_9CHLR</name>
<dbReference type="SUPFAM" id="SSF53335">
    <property type="entry name" value="S-adenosyl-L-methionine-dependent methyltransferases"/>
    <property type="match status" value="1"/>
</dbReference>
<keyword evidence="2" id="KW-0489">Methyltransferase</keyword>
<gene>
    <name evidence="2" type="ORF">LARV_02248</name>
</gene>
<reference evidence="2" key="1">
    <citation type="submission" date="2015-07" db="EMBL/GenBank/DDBJ databases">
        <title>Draft Genome Sequences of Anaerolinea thermolimosa IMO-1, Bellilinea caldifistulae GOMI-1, Leptolinea tardivitalis YMTK-2, Levilinea saccharolytica KIBI-1,Longilinea arvoryzae KOME-1, Previously Described as Members of the Anaerolineaceae (Chloroflexi).</title>
        <authorList>
            <person name="Sekiguchi Y."/>
            <person name="Ohashi A."/>
            <person name="Matsuura N."/>
            <person name="Tourlousse M.D."/>
        </authorList>
    </citation>
    <scope>NUCLEOTIDE SEQUENCE [LARGE SCALE GENOMIC DNA]</scope>
    <source>
        <strain evidence="2">KOME-1</strain>
    </source>
</reference>
<evidence type="ECO:0000313" key="2">
    <source>
        <dbReference type="EMBL" id="GAP14478.1"/>
    </source>
</evidence>
<evidence type="ECO:0000313" key="3">
    <source>
        <dbReference type="Proteomes" id="UP000055060"/>
    </source>
</evidence>
<dbReference type="InterPro" id="IPR029063">
    <property type="entry name" value="SAM-dependent_MTases_sf"/>
</dbReference>
<accession>A0A0S7BAJ5</accession>
<dbReference type="AlphaFoldDB" id="A0A0S7BAJ5"/>
<proteinExistence type="predicted"/>
<dbReference type="Gene3D" id="3.40.50.150">
    <property type="entry name" value="Vaccinia Virus protein VP39"/>
    <property type="match status" value="1"/>
</dbReference>
<sequence>MLTPQTWHRRFSQQARWTEEIRRFVIQQAHLSQAHRVLETGCGTGAVLSSMQHLLPAARFYGIDLRLDYLLAAQEFAPESQFAGADAASLPVGNACFDAVICHYFLLWVKDPPGILAEMKRVTRPGGTVIALAEPDYGGRIDYPMPLAELGRLQGQSLQMQGADPFMGRKLSALFHQAGFTDVHTGLLGGQWNEAPAFEAWESEWAVLQTDLEHTISRERLDALRSLDAAAWQKGERILFVPTFYAWGKV</sequence>
<dbReference type="STRING" id="360412.LARV_02248"/>
<keyword evidence="3" id="KW-1185">Reference proteome</keyword>
<dbReference type="Proteomes" id="UP000055060">
    <property type="component" value="Unassembled WGS sequence"/>
</dbReference>
<dbReference type="RefSeq" id="WP_075073732.1">
    <property type="nucleotide sequence ID" value="NZ_DF967972.1"/>
</dbReference>
<keyword evidence="2" id="KW-0808">Transferase</keyword>
<protein>
    <submittedName>
        <fullName evidence="2">Methylase</fullName>
    </submittedName>
</protein>